<protein>
    <submittedName>
        <fullName evidence="1">Uncharacterized protein</fullName>
    </submittedName>
</protein>
<dbReference type="EMBL" id="JADNYJ010000180">
    <property type="protein sequence ID" value="KAF8876613.1"/>
    <property type="molecule type" value="Genomic_DNA"/>
</dbReference>
<gene>
    <name evidence="1" type="ORF">CPB84DRAFT_1752383</name>
</gene>
<proteinExistence type="predicted"/>
<dbReference type="AlphaFoldDB" id="A0A9P5TG35"/>
<name>A0A9P5TG35_GYMJU</name>
<evidence type="ECO:0000313" key="2">
    <source>
        <dbReference type="Proteomes" id="UP000724874"/>
    </source>
</evidence>
<accession>A0A9P5TG35</accession>
<keyword evidence="2" id="KW-1185">Reference proteome</keyword>
<evidence type="ECO:0000313" key="1">
    <source>
        <dbReference type="EMBL" id="KAF8876613.1"/>
    </source>
</evidence>
<organism evidence="1 2">
    <name type="scientific">Gymnopilus junonius</name>
    <name type="common">Spectacular rustgill mushroom</name>
    <name type="synonym">Gymnopilus spectabilis subsp. junonius</name>
    <dbReference type="NCBI Taxonomy" id="109634"/>
    <lineage>
        <taxon>Eukaryota</taxon>
        <taxon>Fungi</taxon>
        <taxon>Dikarya</taxon>
        <taxon>Basidiomycota</taxon>
        <taxon>Agaricomycotina</taxon>
        <taxon>Agaricomycetes</taxon>
        <taxon>Agaricomycetidae</taxon>
        <taxon>Agaricales</taxon>
        <taxon>Agaricineae</taxon>
        <taxon>Hymenogastraceae</taxon>
        <taxon>Gymnopilus</taxon>
    </lineage>
</organism>
<dbReference type="Proteomes" id="UP000724874">
    <property type="component" value="Unassembled WGS sequence"/>
</dbReference>
<sequence length="224" mass="25894">MYHHFPALLPSFGFQSSSTSRKFTTSRESCPVVRQLYSIFVNVKVGLSIRSIDQAGTALFLTRSLPRAPNQELGLSFGIQGNGIADYLRYILTFEYTICLKCQVLLAVYGMLRLWSWSREGLKFYLKTISFEIKEQRAAYPAAKDRRGNSSLLPHWQKHFTLFMLKRMLWALLDGRSYFWLYLKHPLWTPNGAQDYSKSPSAACWSIAFYNKNRWADCSEGVEQ</sequence>
<reference evidence="1" key="1">
    <citation type="submission" date="2020-11" db="EMBL/GenBank/DDBJ databases">
        <authorList>
            <consortium name="DOE Joint Genome Institute"/>
            <person name="Ahrendt S."/>
            <person name="Riley R."/>
            <person name="Andreopoulos W."/>
            <person name="LaButti K."/>
            <person name="Pangilinan J."/>
            <person name="Ruiz-duenas F.J."/>
            <person name="Barrasa J.M."/>
            <person name="Sanchez-Garcia M."/>
            <person name="Camarero S."/>
            <person name="Miyauchi S."/>
            <person name="Serrano A."/>
            <person name="Linde D."/>
            <person name="Babiker R."/>
            <person name="Drula E."/>
            <person name="Ayuso-Fernandez I."/>
            <person name="Pacheco R."/>
            <person name="Padilla G."/>
            <person name="Ferreira P."/>
            <person name="Barriuso J."/>
            <person name="Kellner H."/>
            <person name="Castanera R."/>
            <person name="Alfaro M."/>
            <person name="Ramirez L."/>
            <person name="Pisabarro A.G."/>
            <person name="Kuo A."/>
            <person name="Tritt A."/>
            <person name="Lipzen A."/>
            <person name="He G."/>
            <person name="Yan M."/>
            <person name="Ng V."/>
            <person name="Cullen D."/>
            <person name="Martin F."/>
            <person name="Rosso M.-N."/>
            <person name="Henrissat B."/>
            <person name="Hibbett D."/>
            <person name="Martinez A.T."/>
            <person name="Grigoriev I.V."/>
        </authorList>
    </citation>
    <scope>NUCLEOTIDE SEQUENCE</scope>
    <source>
        <strain evidence="1">AH 44721</strain>
    </source>
</reference>
<comment type="caution">
    <text evidence="1">The sequence shown here is derived from an EMBL/GenBank/DDBJ whole genome shotgun (WGS) entry which is preliminary data.</text>
</comment>